<sequence>MTNNDILRRLRFIMDYNNSAMAATFALGGLVCSREQIIGWLAKEEDTVFLALEDQALAQFLNGLISSQRGQKEGEQPIAEARLNNNIILRKLKIAFTLRDDDLLALLLLADFRMGKAELSAFFRKPDHPHYRQCQAQVLRNVLKGLQLKLRP</sequence>
<accession>A0ABS8C198</accession>
<organism evidence="1 2">
    <name type="scientific">Alishewanella maricola</name>
    <dbReference type="NCBI Taxonomy" id="2795740"/>
    <lineage>
        <taxon>Bacteria</taxon>
        <taxon>Pseudomonadati</taxon>
        <taxon>Pseudomonadota</taxon>
        <taxon>Gammaproteobacteria</taxon>
        <taxon>Alteromonadales</taxon>
        <taxon>Alteromonadaceae</taxon>
        <taxon>Alishewanella</taxon>
    </lineage>
</organism>
<keyword evidence="2" id="KW-1185">Reference proteome</keyword>
<dbReference type="Pfam" id="PF07308">
    <property type="entry name" value="DUF1456"/>
    <property type="match status" value="2"/>
</dbReference>
<comment type="caution">
    <text evidence="1">The sequence shown here is derived from an EMBL/GenBank/DDBJ whole genome shotgun (WGS) entry which is preliminary data.</text>
</comment>
<dbReference type="InterPro" id="IPR009921">
    <property type="entry name" value="YehS-like"/>
</dbReference>
<evidence type="ECO:0000313" key="1">
    <source>
        <dbReference type="EMBL" id="MCB5225900.1"/>
    </source>
</evidence>
<dbReference type="PANTHER" id="PTHR37805">
    <property type="entry name" value="CYTOPLASMIC PROTEIN-RELATED"/>
    <property type="match status" value="1"/>
</dbReference>
<evidence type="ECO:0000313" key="2">
    <source>
        <dbReference type="Proteomes" id="UP000633814"/>
    </source>
</evidence>
<name>A0ABS8C198_9ALTE</name>
<proteinExistence type="predicted"/>
<dbReference type="PANTHER" id="PTHR37805:SF1">
    <property type="entry name" value="CYTOPLASMIC PROTEIN"/>
    <property type="match status" value="1"/>
</dbReference>
<dbReference type="Proteomes" id="UP000633814">
    <property type="component" value="Unassembled WGS sequence"/>
</dbReference>
<reference evidence="1 2" key="1">
    <citation type="submission" date="2021-10" db="EMBL/GenBank/DDBJ databases">
        <title>Alishewanella koreense sp. nov. isolated from seawater of southwestern coast in South Korea and the proposal for the reclassification of Rheinheimera perlucida and Rheinheimera tuosuensis as Arsukibacterium perlucida and Arsukibacterium tuosuensis.</title>
        <authorList>
            <person name="Kim K.H."/>
            <person name="Ruan W."/>
            <person name="Kim K.R."/>
            <person name="Baek J.H."/>
            <person name="Jeon C.O."/>
        </authorList>
    </citation>
    <scope>NUCLEOTIDE SEQUENCE [LARGE SCALE GENOMIC DNA]</scope>
    <source>
        <strain evidence="1 2">16-MA</strain>
    </source>
</reference>
<dbReference type="RefSeq" id="WP_226749996.1">
    <property type="nucleotide sequence ID" value="NZ_JAEINI020000002.1"/>
</dbReference>
<gene>
    <name evidence="1" type="ORF">JAO78_003640</name>
</gene>
<dbReference type="EMBL" id="JAEINI020000002">
    <property type="protein sequence ID" value="MCB5225900.1"/>
    <property type="molecule type" value="Genomic_DNA"/>
</dbReference>
<protein>
    <submittedName>
        <fullName evidence="1">DUF1456 family protein</fullName>
    </submittedName>
</protein>